<proteinExistence type="inferred from homology"/>
<dbReference type="GO" id="GO:0003735">
    <property type="term" value="F:structural constituent of ribosome"/>
    <property type="evidence" value="ECO:0007669"/>
    <property type="project" value="InterPro"/>
</dbReference>
<dbReference type="Proteomes" id="UP000178121">
    <property type="component" value="Unassembled WGS sequence"/>
</dbReference>
<dbReference type="SMART" id="SM00363">
    <property type="entry name" value="S4"/>
    <property type="match status" value="1"/>
</dbReference>
<comment type="function">
    <text evidence="7">One of the primary rRNA binding proteins, it binds directly to 16S rRNA where it nucleates assembly of the body of the 30S subunit.</text>
</comment>
<dbReference type="EMBL" id="MHRI01000020">
    <property type="protein sequence ID" value="OHA20865.1"/>
    <property type="molecule type" value="Genomic_DNA"/>
</dbReference>
<evidence type="ECO:0000259" key="9">
    <source>
        <dbReference type="SMART" id="SM01390"/>
    </source>
</evidence>
<evidence type="ECO:0000313" key="11">
    <source>
        <dbReference type="Proteomes" id="UP000178121"/>
    </source>
</evidence>
<evidence type="ECO:0000256" key="6">
    <source>
        <dbReference type="ARBA" id="ARBA00035254"/>
    </source>
</evidence>
<feature type="domain" description="Small ribosomal subunit protein uS4 N-terminal" evidence="9">
    <location>
        <begin position="1"/>
        <end position="88"/>
    </location>
</feature>
<dbReference type="SUPFAM" id="SSF55174">
    <property type="entry name" value="Alpha-L RNA-binding motif"/>
    <property type="match status" value="1"/>
</dbReference>
<keyword evidence="5 7" id="KW-0687">Ribonucleoprotein</keyword>
<dbReference type="InterPro" id="IPR005709">
    <property type="entry name" value="Ribosomal_uS4_bac-type"/>
</dbReference>
<evidence type="ECO:0000256" key="1">
    <source>
        <dbReference type="ARBA" id="ARBA00007465"/>
    </source>
</evidence>
<dbReference type="GO" id="GO:0015935">
    <property type="term" value="C:small ribosomal subunit"/>
    <property type="evidence" value="ECO:0007669"/>
    <property type="project" value="InterPro"/>
</dbReference>
<dbReference type="PANTHER" id="PTHR11831:SF4">
    <property type="entry name" value="SMALL RIBOSOMAL SUBUNIT PROTEIN US4M"/>
    <property type="match status" value="1"/>
</dbReference>
<protein>
    <recommendedName>
        <fullName evidence="6 7">Small ribosomal subunit protein uS4</fullName>
    </recommendedName>
</protein>
<keyword evidence="4 7" id="KW-0689">Ribosomal protein</keyword>
<comment type="subunit">
    <text evidence="7">Part of the 30S ribosomal subunit. Contacts protein S5. The interaction surface between S4 and S5 is involved in control of translational fidelity.</text>
</comment>
<comment type="caution">
    <text evidence="10">The sequence shown here is derived from an EMBL/GenBank/DDBJ whole genome shotgun (WGS) entry which is preliminary data.</text>
</comment>
<gene>
    <name evidence="7" type="primary">rpsD</name>
    <name evidence="10" type="ORF">A2849_04180</name>
</gene>
<keyword evidence="2 7" id="KW-0699">rRNA-binding</keyword>
<keyword evidence="3 7" id="KW-0694">RNA-binding</keyword>
<evidence type="ECO:0000313" key="10">
    <source>
        <dbReference type="EMBL" id="OHA20865.1"/>
    </source>
</evidence>
<reference evidence="10 11" key="1">
    <citation type="journal article" date="2016" name="Nat. Commun.">
        <title>Thousands of microbial genomes shed light on interconnected biogeochemical processes in an aquifer system.</title>
        <authorList>
            <person name="Anantharaman K."/>
            <person name="Brown C.T."/>
            <person name="Hug L.A."/>
            <person name="Sharon I."/>
            <person name="Castelle C.J."/>
            <person name="Probst A.J."/>
            <person name="Thomas B.C."/>
            <person name="Singh A."/>
            <person name="Wilkins M.J."/>
            <person name="Karaoz U."/>
            <person name="Brodie E.L."/>
            <person name="Williams K.H."/>
            <person name="Hubbard S.S."/>
            <person name="Banfield J.F."/>
        </authorList>
    </citation>
    <scope>NUCLEOTIDE SEQUENCE [LARGE SCALE GENOMIC DNA]</scope>
</reference>
<evidence type="ECO:0000256" key="2">
    <source>
        <dbReference type="ARBA" id="ARBA00022730"/>
    </source>
</evidence>
<dbReference type="SMART" id="SM01390">
    <property type="entry name" value="Ribosomal_S4"/>
    <property type="match status" value="1"/>
</dbReference>
<dbReference type="HAMAP" id="MF_01306_B">
    <property type="entry name" value="Ribosomal_uS4_B"/>
    <property type="match status" value="1"/>
</dbReference>
<evidence type="ECO:0000256" key="5">
    <source>
        <dbReference type="ARBA" id="ARBA00023274"/>
    </source>
</evidence>
<accession>A0A1G2MAB2</accession>
<evidence type="ECO:0000256" key="3">
    <source>
        <dbReference type="ARBA" id="ARBA00022884"/>
    </source>
</evidence>
<dbReference type="Pfam" id="PF00163">
    <property type="entry name" value="Ribosomal_S4"/>
    <property type="match status" value="1"/>
</dbReference>
<dbReference type="InterPro" id="IPR022801">
    <property type="entry name" value="Ribosomal_uS4"/>
</dbReference>
<dbReference type="GO" id="GO:0019843">
    <property type="term" value="F:rRNA binding"/>
    <property type="evidence" value="ECO:0007669"/>
    <property type="project" value="UniProtKB-UniRule"/>
</dbReference>
<dbReference type="PANTHER" id="PTHR11831">
    <property type="entry name" value="30S 40S RIBOSOMAL PROTEIN"/>
    <property type="match status" value="1"/>
</dbReference>
<feature type="domain" description="RNA-binding S4" evidence="8">
    <location>
        <begin position="89"/>
        <end position="152"/>
    </location>
</feature>
<organism evidence="10 11">
    <name type="scientific">Candidatus Taylorbacteria bacterium RIFCSPHIGHO2_01_FULL_51_15</name>
    <dbReference type="NCBI Taxonomy" id="1802304"/>
    <lineage>
        <taxon>Bacteria</taxon>
        <taxon>Candidatus Tayloriibacteriota</taxon>
    </lineage>
</organism>
<dbReference type="NCBIfam" id="NF003717">
    <property type="entry name" value="PRK05327.1"/>
    <property type="match status" value="1"/>
</dbReference>
<dbReference type="FunFam" id="3.10.290.10:FF:000001">
    <property type="entry name" value="30S ribosomal protein S4"/>
    <property type="match status" value="1"/>
</dbReference>
<dbReference type="PROSITE" id="PS50889">
    <property type="entry name" value="S4"/>
    <property type="match status" value="1"/>
</dbReference>
<dbReference type="AlphaFoldDB" id="A0A1G2MAB2"/>
<evidence type="ECO:0000256" key="7">
    <source>
        <dbReference type="HAMAP-Rule" id="MF_01306"/>
    </source>
</evidence>
<dbReference type="InterPro" id="IPR036986">
    <property type="entry name" value="S4_RNA-bd_sf"/>
</dbReference>
<name>A0A1G2MAB2_9BACT</name>
<dbReference type="Pfam" id="PF01479">
    <property type="entry name" value="S4"/>
    <property type="match status" value="1"/>
</dbReference>
<dbReference type="GO" id="GO:0006412">
    <property type="term" value="P:translation"/>
    <property type="evidence" value="ECO:0007669"/>
    <property type="project" value="UniProtKB-UniRule"/>
</dbReference>
<dbReference type="CDD" id="cd00165">
    <property type="entry name" value="S4"/>
    <property type="match status" value="1"/>
</dbReference>
<dbReference type="Gene3D" id="1.10.1050.10">
    <property type="entry name" value="Ribosomal Protein S4 Delta 41, Chain A, domain 1"/>
    <property type="match status" value="1"/>
</dbReference>
<dbReference type="InterPro" id="IPR002942">
    <property type="entry name" value="S4_RNA-bd"/>
</dbReference>
<evidence type="ECO:0000256" key="4">
    <source>
        <dbReference type="ARBA" id="ARBA00022980"/>
    </source>
</evidence>
<comment type="function">
    <text evidence="7">With S5 and S12 plays an important role in translational accuracy.</text>
</comment>
<dbReference type="InterPro" id="IPR001912">
    <property type="entry name" value="Ribosomal_uS4_N"/>
</dbReference>
<sequence>MKIGPRYKIARRLGPDIFPKTQSAKYALRAGKPMVKGYGRSEFGLQLKEKQRARFFYGIGERQFARYVKNAIAKKTLRDDEALHLLLETRLDNVIYRLGFAPSRQAARQYVSHGHFTVNGVRVTIPSYAVSTGDLIRVRKGSEKSILFSSLADKVRDHVSPGWLRFDLTKGEATVVGMPRLVRTELPFNIGAILEFYRR</sequence>
<comment type="similarity">
    <text evidence="1 7">Belongs to the universal ribosomal protein uS4 family.</text>
</comment>
<dbReference type="Gene3D" id="3.10.290.10">
    <property type="entry name" value="RNA-binding S4 domain"/>
    <property type="match status" value="1"/>
</dbReference>
<evidence type="ECO:0000259" key="8">
    <source>
        <dbReference type="SMART" id="SM00363"/>
    </source>
</evidence>
<dbReference type="GO" id="GO:0042274">
    <property type="term" value="P:ribosomal small subunit biogenesis"/>
    <property type="evidence" value="ECO:0007669"/>
    <property type="project" value="TreeGrafter"/>
</dbReference>